<name>A0A6J4S470_9SPHN</name>
<dbReference type="InterPro" id="IPR007523">
    <property type="entry name" value="NDUFAF3/AAMDC"/>
</dbReference>
<sequence>MQDILADAAGPGPVVGALAPGGFRIEDRLYPAVLLTPDRAIAWEPPALAALGEGDLRPLLDGEHPYEFLLIGTGPSLVRPPRALVRGLDARGIGVEAMDSRAAARAWGVLRAEDRWIGAALFPHR</sequence>
<dbReference type="InterPro" id="IPR036748">
    <property type="entry name" value="MTH938-like_sf"/>
</dbReference>
<evidence type="ECO:0000313" key="1">
    <source>
        <dbReference type="EMBL" id="CAA9484521.1"/>
    </source>
</evidence>
<dbReference type="Gene3D" id="3.40.1230.10">
    <property type="entry name" value="MTH938-like"/>
    <property type="match status" value="1"/>
</dbReference>
<proteinExistence type="predicted"/>
<reference evidence="1" key="1">
    <citation type="submission" date="2020-02" db="EMBL/GenBank/DDBJ databases">
        <authorList>
            <person name="Meier V. D."/>
        </authorList>
    </citation>
    <scope>NUCLEOTIDE SEQUENCE</scope>
    <source>
        <strain evidence="1">AVDCRST_MAG39</strain>
    </source>
</reference>
<dbReference type="PANTHER" id="PTHR21192">
    <property type="entry name" value="NUCLEAR PROTEIN E3-3"/>
    <property type="match status" value="1"/>
</dbReference>
<dbReference type="EMBL" id="CADCVW010000014">
    <property type="protein sequence ID" value="CAA9484521.1"/>
    <property type="molecule type" value="Genomic_DNA"/>
</dbReference>
<dbReference type="AlphaFoldDB" id="A0A6J4S470"/>
<accession>A0A6J4S470</accession>
<protein>
    <submittedName>
        <fullName evidence="1">Uncharacterized protein</fullName>
    </submittedName>
</protein>
<dbReference type="PANTHER" id="PTHR21192:SF2">
    <property type="entry name" value="NADH DEHYDROGENASE [UBIQUINONE] 1 ALPHA SUBCOMPLEX ASSEMBLY FACTOR 3"/>
    <property type="match status" value="1"/>
</dbReference>
<dbReference type="SUPFAM" id="SSF64076">
    <property type="entry name" value="MTH938-like"/>
    <property type="match status" value="1"/>
</dbReference>
<dbReference type="Pfam" id="PF04430">
    <property type="entry name" value="DUF498"/>
    <property type="match status" value="1"/>
</dbReference>
<gene>
    <name evidence="1" type="ORF">AVDCRST_MAG39-249</name>
</gene>
<organism evidence="1">
    <name type="scientific">uncultured Sphingomonadaceae bacterium</name>
    <dbReference type="NCBI Taxonomy" id="169976"/>
    <lineage>
        <taxon>Bacteria</taxon>
        <taxon>Pseudomonadati</taxon>
        <taxon>Pseudomonadota</taxon>
        <taxon>Alphaproteobacteria</taxon>
        <taxon>Sphingomonadales</taxon>
        <taxon>Sphingomonadaceae</taxon>
        <taxon>environmental samples</taxon>
    </lineage>
</organism>